<reference evidence="4" key="1">
    <citation type="submission" date="2025-08" db="UniProtKB">
        <authorList>
            <consortium name="Ensembl"/>
        </authorList>
    </citation>
    <scope>IDENTIFICATION</scope>
</reference>
<dbReference type="SUPFAM" id="SSF47113">
    <property type="entry name" value="Histone-fold"/>
    <property type="match status" value="1"/>
</dbReference>
<evidence type="ECO:0000313" key="5">
    <source>
        <dbReference type="Proteomes" id="UP000694407"/>
    </source>
</evidence>
<dbReference type="AlphaFoldDB" id="A0A8C5YQ17"/>
<dbReference type="GeneTree" id="ENSGT01110000267181"/>
<dbReference type="InterPro" id="IPR009072">
    <property type="entry name" value="Histone-fold"/>
</dbReference>
<keyword evidence="5" id="KW-1185">Reference proteome</keyword>
<protein>
    <recommendedName>
        <fullName evidence="3">Core Histone H2A/H2B/H3 domain-containing protein</fullName>
    </recommendedName>
</protein>
<proteinExistence type="inferred from homology"/>
<dbReference type="PANTHER" id="PTHR23428">
    <property type="entry name" value="HISTONE H2B"/>
    <property type="match status" value="1"/>
</dbReference>
<dbReference type="SMART" id="SM00427">
    <property type="entry name" value="H2B"/>
    <property type="match status" value="1"/>
</dbReference>
<dbReference type="CDD" id="cd22910">
    <property type="entry name" value="HFD_H2B"/>
    <property type="match status" value="1"/>
</dbReference>
<dbReference type="InterPro" id="IPR007125">
    <property type="entry name" value="H2A/H2B/H3"/>
</dbReference>
<feature type="region of interest" description="Disordered" evidence="2">
    <location>
        <begin position="1"/>
        <end position="60"/>
    </location>
</feature>
<dbReference type="GO" id="GO:0046982">
    <property type="term" value="F:protein heterodimerization activity"/>
    <property type="evidence" value="ECO:0007669"/>
    <property type="project" value="InterPro"/>
</dbReference>
<comment type="similarity">
    <text evidence="1">Belongs to the histone H2B family.</text>
</comment>
<dbReference type="PRINTS" id="PR00621">
    <property type="entry name" value="HISTONEH2B"/>
</dbReference>
<dbReference type="Gene3D" id="1.10.20.10">
    <property type="entry name" value="Histone, subunit A"/>
    <property type="match status" value="1"/>
</dbReference>
<organism evidence="4 5">
    <name type="scientific">Marmota marmota marmota</name>
    <name type="common">Alpine marmot</name>
    <dbReference type="NCBI Taxonomy" id="9994"/>
    <lineage>
        <taxon>Eukaryota</taxon>
        <taxon>Metazoa</taxon>
        <taxon>Chordata</taxon>
        <taxon>Craniata</taxon>
        <taxon>Vertebrata</taxon>
        <taxon>Euteleostomi</taxon>
        <taxon>Mammalia</taxon>
        <taxon>Eutheria</taxon>
        <taxon>Euarchontoglires</taxon>
        <taxon>Glires</taxon>
        <taxon>Rodentia</taxon>
        <taxon>Sciuromorpha</taxon>
        <taxon>Sciuridae</taxon>
        <taxon>Xerinae</taxon>
        <taxon>Marmotini</taxon>
        <taxon>Marmota</taxon>
    </lineage>
</organism>
<dbReference type="InterPro" id="IPR000558">
    <property type="entry name" value="Histone_H2B"/>
</dbReference>
<accession>A0A8C5YQ17</accession>
<dbReference type="Pfam" id="PF00125">
    <property type="entry name" value="Histone"/>
    <property type="match status" value="1"/>
</dbReference>
<dbReference type="Proteomes" id="UP000694407">
    <property type="component" value="Unplaced"/>
</dbReference>
<dbReference type="Ensembl" id="ENSMMMT00000001982.1">
    <property type="protein sequence ID" value="ENSMMMP00000001771.1"/>
    <property type="gene ID" value="ENSMMMG00000001635.1"/>
</dbReference>
<dbReference type="GO" id="GO:0030527">
    <property type="term" value="F:structural constituent of chromatin"/>
    <property type="evidence" value="ECO:0007669"/>
    <property type="project" value="InterPro"/>
</dbReference>
<evidence type="ECO:0000313" key="4">
    <source>
        <dbReference type="Ensembl" id="ENSMMMP00000001771.1"/>
    </source>
</evidence>
<evidence type="ECO:0000256" key="2">
    <source>
        <dbReference type="SAM" id="MobiDB-lite"/>
    </source>
</evidence>
<reference evidence="4" key="2">
    <citation type="submission" date="2025-09" db="UniProtKB">
        <authorList>
            <consortium name="Ensembl"/>
        </authorList>
    </citation>
    <scope>IDENTIFICATION</scope>
</reference>
<evidence type="ECO:0000259" key="3">
    <source>
        <dbReference type="Pfam" id="PF00125"/>
    </source>
</evidence>
<dbReference type="GO" id="GO:0003677">
    <property type="term" value="F:DNA binding"/>
    <property type="evidence" value="ECO:0007669"/>
    <property type="project" value="InterPro"/>
</dbReference>
<feature type="region of interest" description="Disordered" evidence="2">
    <location>
        <begin position="108"/>
        <end position="133"/>
    </location>
</feature>
<feature type="compositionally biased region" description="Basic and acidic residues" evidence="2">
    <location>
        <begin position="122"/>
        <end position="133"/>
    </location>
</feature>
<feature type="compositionally biased region" description="Basic and acidic residues" evidence="2">
    <location>
        <begin position="24"/>
        <end position="37"/>
    </location>
</feature>
<evidence type="ECO:0000256" key="1">
    <source>
        <dbReference type="ARBA" id="ARBA00006846"/>
    </source>
</evidence>
<sequence>VPGLAPRSAATSKKGCKKAASRSQKKEGGGESARDAIKSAGYNYEVPKQGHPDAGVSSEAGGSVKTFVKDIFERIAGEASRLAHYNKRSTITSREIQTAMRLLLPPELAKHSGPEENQAESLKTKFSESELSS</sequence>
<name>A0A8C5YQ17_MARMA</name>
<dbReference type="GO" id="GO:0000786">
    <property type="term" value="C:nucleosome"/>
    <property type="evidence" value="ECO:0007669"/>
    <property type="project" value="InterPro"/>
</dbReference>
<feature type="domain" description="Core Histone H2A/H2B/H3" evidence="3">
    <location>
        <begin position="49"/>
        <end position="102"/>
    </location>
</feature>